<gene>
    <name evidence="1" type="ORF">SCHPADRAFT_833389</name>
</gene>
<proteinExistence type="predicted"/>
<dbReference type="EMBL" id="KQ086042">
    <property type="protein sequence ID" value="KLO09886.1"/>
    <property type="molecule type" value="Genomic_DNA"/>
</dbReference>
<dbReference type="AlphaFoldDB" id="A0A0H2RYP1"/>
<dbReference type="OrthoDB" id="2662290at2759"/>
<evidence type="ECO:0000313" key="1">
    <source>
        <dbReference type="EMBL" id="KLO09886.1"/>
    </source>
</evidence>
<name>A0A0H2RYP1_9AGAM</name>
<evidence type="ECO:0000313" key="2">
    <source>
        <dbReference type="Proteomes" id="UP000053477"/>
    </source>
</evidence>
<dbReference type="InParanoid" id="A0A0H2RYP1"/>
<dbReference type="STRING" id="27342.A0A0H2RYP1"/>
<protein>
    <submittedName>
        <fullName evidence="1">Uncharacterized protein</fullName>
    </submittedName>
</protein>
<dbReference type="Proteomes" id="UP000053477">
    <property type="component" value="Unassembled WGS sequence"/>
</dbReference>
<sequence>MTRNPEVDVYVKELSKLKYGYPLYDPDPAGSYDRVRIGDVGYVTHYGCFLRLFNVFFPEGHPINNYGVPEGFRPLPQALQEPRRSLAMQPGVICSSHVRRLEGGTTFDGGMLPAGLTVRLSCTDQQGAALIIKRPAVREDILSELILKNLLKKNYESWVSFARDSLMRDIGVSDLLLVSGHILTNEWATATVVEKTRNCEIQFSAGSTPFGNASASVWGSWTSSVSLPLRFGPVPLPPAAPETDVHFGFATGSFSNSSDSSGAHTSLPSRTVNEQIPNQCIFLLAYRILTRRLLPAQIKAAAEPRDESGNGFDTEKNYQIGIRAGINSDDDSNFTGDAFNTSNPPVCQYYHSKPSAHSQF</sequence>
<accession>A0A0H2RYP1</accession>
<reference evidence="1 2" key="1">
    <citation type="submission" date="2015-04" db="EMBL/GenBank/DDBJ databases">
        <title>Complete genome sequence of Schizopora paradoxa KUC8140, a cosmopolitan wood degrader in East Asia.</title>
        <authorList>
            <consortium name="DOE Joint Genome Institute"/>
            <person name="Min B."/>
            <person name="Park H."/>
            <person name="Jang Y."/>
            <person name="Kim J.-J."/>
            <person name="Kim K.H."/>
            <person name="Pangilinan J."/>
            <person name="Lipzen A."/>
            <person name="Riley R."/>
            <person name="Grigoriev I.V."/>
            <person name="Spatafora J.W."/>
            <person name="Choi I.-G."/>
        </authorList>
    </citation>
    <scope>NUCLEOTIDE SEQUENCE [LARGE SCALE GENOMIC DNA]</scope>
    <source>
        <strain evidence="1 2">KUC8140</strain>
    </source>
</reference>
<keyword evidence="2" id="KW-1185">Reference proteome</keyword>
<organism evidence="1 2">
    <name type="scientific">Schizopora paradoxa</name>
    <dbReference type="NCBI Taxonomy" id="27342"/>
    <lineage>
        <taxon>Eukaryota</taxon>
        <taxon>Fungi</taxon>
        <taxon>Dikarya</taxon>
        <taxon>Basidiomycota</taxon>
        <taxon>Agaricomycotina</taxon>
        <taxon>Agaricomycetes</taxon>
        <taxon>Hymenochaetales</taxon>
        <taxon>Schizoporaceae</taxon>
        <taxon>Schizopora</taxon>
    </lineage>
</organism>